<dbReference type="AlphaFoldDB" id="A0A7H4PNE3"/>
<evidence type="ECO:0000313" key="2">
    <source>
        <dbReference type="Proteomes" id="UP000254863"/>
    </source>
</evidence>
<name>A0A7H4PNE3_9ENTR</name>
<accession>A0A7H4PNE3</accession>
<evidence type="ECO:0000313" key="1">
    <source>
        <dbReference type="EMBL" id="STW79916.1"/>
    </source>
</evidence>
<dbReference type="EMBL" id="UGMS01000004">
    <property type="protein sequence ID" value="STW79916.1"/>
    <property type="molecule type" value="Genomic_DNA"/>
</dbReference>
<proteinExistence type="predicted"/>
<comment type="caution">
    <text evidence="1">The sequence shown here is derived from an EMBL/GenBank/DDBJ whole genome shotgun (WGS) entry which is preliminary data.</text>
</comment>
<organism evidence="1 2">
    <name type="scientific">Klebsiella michiganensis</name>
    <dbReference type="NCBI Taxonomy" id="1134687"/>
    <lineage>
        <taxon>Bacteria</taxon>
        <taxon>Pseudomonadati</taxon>
        <taxon>Pseudomonadota</taxon>
        <taxon>Gammaproteobacteria</taxon>
        <taxon>Enterobacterales</taxon>
        <taxon>Enterobacteriaceae</taxon>
        <taxon>Klebsiella/Raoultella group</taxon>
        <taxon>Klebsiella</taxon>
    </lineage>
</organism>
<gene>
    <name evidence="1" type="ORF">NCTC11685_07264</name>
</gene>
<protein>
    <submittedName>
        <fullName evidence="1">Uncharacterized protein</fullName>
    </submittedName>
</protein>
<dbReference type="Proteomes" id="UP000254863">
    <property type="component" value="Unassembled WGS sequence"/>
</dbReference>
<sequence>MRGQTSPSAKKNAISRAADSTESEPWVPFSVEAVSVVCAQGTRQRVRRVGCAQQVTMTLNRIFAFQHGNHDRAGSHEFNQTVKERATFVLSIEAASLLNGQMQHFGANNFEPCSFKARKDAANNVFLPPRLVLMMEKVRSIAMITSLYMLFCFADEQMRPINTARIIIII</sequence>
<reference evidence="1 2" key="1">
    <citation type="submission" date="2018-06" db="EMBL/GenBank/DDBJ databases">
        <authorList>
            <consortium name="Pathogen Informatics"/>
            <person name="Doyle S."/>
        </authorList>
    </citation>
    <scope>NUCLEOTIDE SEQUENCE [LARGE SCALE GENOMIC DNA]</scope>
    <source>
        <strain evidence="1 2">NCTC11685</strain>
    </source>
</reference>